<accession>A0A3B1A152</accession>
<keyword evidence="1" id="KW-0812">Transmembrane</keyword>
<evidence type="ECO:0000259" key="2">
    <source>
        <dbReference type="Pfam" id="PF13386"/>
    </source>
</evidence>
<dbReference type="InterPro" id="IPR052776">
    <property type="entry name" value="Chloro_ReproSupport/MetalTrans"/>
</dbReference>
<evidence type="ECO:0000256" key="1">
    <source>
        <dbReference type="SAM" id="Phobius"/>
    </source>
</evidence>
<dbReference type="PANTHER" id="PTHR33876">
    <property type="entry name" value="UNNAMED PRODUCT"/>
    <property type="match status" value="1"/>
</dbReference>
<organism evidence="3">
    <name type="scientific">hydrothermal vent metagenome</name>
    <dbReference type="NCBI Taxonomy" id="652676"/>
    <lineage>
        <taxon>unclassified sequences</taxon>
        <taxon>metagenomes</taxon>
        <taxon>ecological metagenomes</taxon>
    </lineage>
</organism>
<feature type="transmembrane region" description="Helical" evidence="1">
    <location>
        <begin position="172"/>
        <end position="195"/>
    </location>
</feature>
<dbReference type="InterPro" id="IPR039447">
    <property type="entry name" value="UreH-like_TM_dom"/>
</dbReference>
<protein>
    <submittedName>
        <fullName evidence="3">Nickel transporter UreH</fullName>
    </submittedName>
</protein>
<keyword evidence="1" id="KW-0472">Membrane</keyword>
<dbReference type="PANTHER" id="PTHR33876:SF4">
    <property type="entry name" value="CHLOROPLAST PROTEIN FOR GROWTH AND FERTILITY 2"/>
    <property type="match status" value="1"/>
</dbReference>
<sequence length="232" mass="25561">MDYSQISVLLTLAFGLGLLHSLDADHIMAVSNLASGRRGVKSNIHFCLRWASGHGLTLFIVGLFVFVLGLSLPQNLSLYAERAVALILIIIGLYVLFDVWRRRIHIHFHHHDDLPAHAHWHSHAKQDSHAKQESHKHSHTALFVGMLHGLAGSAPLLALIPVTMNQQPMIGFIYLIIFSLGVIVAMLLFGGLLGYFSNIIITYSEKIFRLIRTLLGVGAIGVGSVILLGTRT</sequence>
<feature type="transmembrane region" description="Helical" evidence="1">
    <location>
        <begin position="207"/>
        <end position="228"/>
    </location>
</feature>
<feature type="transmembrane region" description="Helical" evidence="1">
    <location>
        <begin position="79"/>
        <end position="97"/>
    </location>
</feature>
<evidence type="ECO:0000313" key="3">
    <source>
        <dbReference type="EMBL" id="VAW99605.1"/>
    </source>
</evidence>
<feature type="transmembrane region" description="Helical" evidence="1">
    <location>
        <begin position="141"/>
        <end position="160"/>
    </location>
</feature>
<proteinExistence type="predicted"/>
<gene>
    <name evidence="3" type="ORF">MNBD_GAMMA21-1656</name>
</gene>
<dbReference type="Pfam" id="PF13386">
    <property type="entry name" value="DsbD_2"/>
    <property type="match status" value="1"/>
</dbReference>
<dbReference type="AlphaFoldDB" id="A0A3B1A152"/>
<feature type="domain" description="Urease accessory protein UreH-like transmembrane" evidence="2">
    <location>
        <begin position="42"/>
        <end position="217"/>
    </location>
</feature>
<keyword evidence="1" id="KW-1133">Transmembrane helix</keyword>
<reference evidence="3" key="1">
    <citation type="submission" date="2018-06" db="EMBL/GenBank/DDBJ databases">
        <authorList>
            <person name="Zhirakovskaya E."/>
        </authorList>
    </citation>
    <scope>NUCLEOTIDE SEQUENCE</scope>
</reference>
<feature type="transmembrane region" description="Helical" evidence="1">
    <location>
        <begin position="48"/>
        <end position="72"/>
    </location>
</feature>
<name>A0A3B1A152_9ZZZZ</name>
<dbReference type="EMBL" id="UOFR01000069">
    <property type="protein sequence ID" value="VAW99605.1"/>
    <property type="molecule type" value="Genomic_DNA"/>
</dbReference>